<gene>
    <name evidence="3" type="ORF">CPter291_0167</name>
</gene>
<dbReference type="EMBL" id="CP013236">
    <property type="protein sequence ID" value="AMP12463.1"/>
    <property type="molecule type" value="Genomic_DNA"/>
</dbReference>
<protein>
    <submittedName>
        <fullName evidence="3">Trehalase family protein</fullName>
    </submittedName>
</protein>
<reference evidence="3 4" key="1">
    <citation type="submission" date="2015-11" db="EMBL/GenBank/DDBJ databases">
        <title>Exploring the genomic traits of fungus-feeding bacterial genus Collimonas.</title>
        <authorList>
            <person name="Song C."/>
            <person name="Schmidt R."/>
            <person name="de Jager V."/>
            <person name="Krzyzanowska D."/>
            <person name="Jongedijk E."/>
            <person name="Cankar K."/>
            <person name="Beekwilder J."/>
            <person name="van Veen A."/>
            <person name="de Boer W."/>
            <person name="van Veen J.A."/>
            <person name="Garbeva P."/>
        </authorList>
    </citation>
    <scope>NUCLEOTIDE SEQUENCE [LARGE SCALE GENOMIC DNA]</scope>
    <source>
        <strain evidence="3 4">Ter291</strain>
    </source>
</reference>
<proteinExistence type="predicted"/>
<dbReference type="InterPro" id="IPR018232">
    <property type="entry name" value="Glyco_hydro_37_CS"/>
</dbReference>
<name>A0ABN4M4B5_9BURK</name>
<dbReference type="InterPro" id="IPR008928">
    <property type="entry name" value="6-hairpin_glycosidase_sf"/>
</dbReference>
<keyword evidence="4" id="KW-1185">Reference proteome</keyword>
<dbReference type="PROSITE" id="PS00927">
    <property type="entry name" value="TREHALASE_1"/>
    <property type="match status" value="1"/>
</dbReference>
<organism evidence="3 4">
    <name type="scientific">Collimonas pratensis</name>
    <dbReference type="NCBI Taxonomy" id="279113"/>
    <lineage>
        <taxon>Bacteria</taxon>
        <taxon>Pseudomonadati</taxon>
        <taxon>Pseudomonadota</taxon>
        <taxon>Betaproteobacteria</taxon>
        <taxon>Burkholderiales</taxon>
        <taxon>Oxalobacteraceae</taxon>
        <taxon>Collimonas</taxon>
    </lineage>
</organism>
<dbReference type="PANTHER" id="PTHR23403">
    <property type="entry name" value="TREHALASE"/>
    <property type="match status" value="1"/>
</dbReference>
<dbReference type="NCBIfam" id="NF009774">
    <property type="entry name" value="PRK13271.1"/>
    <property type="match status" value="1"/>
</dbReference>
<accession>A0ABN4M4B5</accession>
<keyword evidence="1" id="KW-0378">Hydrolase</keyword>
<sequence length="558" mass="61682">MNFFLASSRRSNSGITAITITIAAAACLALGSWSGVARADSAVVRPAAAAAYPAPPSEFYPELFAAVQMGQVFKDGKTFADAVPKDSPAAIAALYKREKNRPGFALAGFVQQHFDLPQDNADAYVSDRSQSLQQHIAGLWPHLTRQPAKASAGSSLLPLPQAYVVPGGRFREVYYWDSYFTMLGLLQNGKPQLIRAMVDNFASLIDRYGHIPNGNRSYYLSRSQPPFYFKMVGLLSTQDEAGAYARYLPQLRREYAFWMDGASTLKPGTAHRRVVALADGSLLNRYYDDRAVPRDESYAEDVRLAQQSKRPAAEIYRDLRAGAESGWDFSSRWLADGKSLATIETTAILPVDLNSLMYGLENAIRLGCERVHDLPCSKEFTQRAQRRRLAVQKYFWNEAAGHYVDYQWIKQRSTERPGAATLYPLFVGIAEPAQAARVAQWIGKELLRPSGIVTTTVDSGQQWDAPNGWAPLQWIAVDGLNRYGQHAMARDIATRWMGKVQQVYAASGKLVEKYDVSGSDAAAGGGEYALQDGFGWTNGVAMQLMTLYPELQQPAPSR</sequence>
<dbReference type="Gene3D" id="1.50.10.10">
    <property type="match status" value="1"/>
</dbReference>
<dbReference type="SUPFAM" id="SSF48208">
    <property type="entry name" value="Six-hairpin glycosidases"/>
    <property type="match status" value="1"/>
</dbReference>
<evidence type="ECO:0000313" key="4">
    <source>
        <dbReference type="Proteomes" id="UP000074914"/>
    </source>
</evidence>
<keyword evidence="2" id="KW-0326">Glycosidase</keyword>
<dbReference type="PROSITE" id="PS00928">
    <property type="entry name" value="TREHALASE_2"/>
    <property type="match status" value="1"/>
</dbReference>
<dbReference type="Pfam" id="PF01204">
    <property type="entry name" value="Trehalase"/>
    <property type="match status" value="1"/>
</dbReference>
<evidence type="ECO:0000313" key="3">
    <source>
        <dbReference type="EMBL" id="AMP12463.1"/>
    </source>
</evidence>
<dbReference type="PANTHER" id="PTHR23403:SF1">
    <property type="entry name" value="TREHALASE"/>
    <property type="match status" value="1"/>
</dbReference>
<dbReference type="InterPro" id="IPR001661">
    <property type="entry name" value="Glyco_hydro_37"/>
</dbReference>
<dbReference type="InterPro" id="IPR012341">
    <property type="entry name" value="6hp_glycosidase-like_sf"/>
</dbReference>
<evidence type="ECO:0000256" key="1">
    <source>
        <dbReference type="ARBA" id="ARBA00022801"/>
    </source>
</evidence>
<dbReference type="PRINTS" id="PR00744">
    <property type="entry name" value="GLHYDRLASE37"/>
</dbReference>
<dbReference type="NCBIfam" id="NF009773">
    <property type="entry name" value="PRK13270.1"/>
    <property type="match status" value="1"/>
</dbReference>
<dbReference type="Proteomes" id="UP000074914">
    <property type="component" value="Chromosome"/>
</dbReference>
<dbReference type="RefSeq" id="WP_231880011.1">
    <property type="nucleotide sequence ID" value="NZ_CP013236.1"/>
</dbReference>
<evidence type="ECO:0000256" key="2">
    <source>
        <dbReference type="ARBA" id="ARBA00023295"/>
    </source>
</evidence>